<name>A0AAW1XRF8_RUBAR</name>
<proteinExistence type="inferred from homology"/>
<dbReference type="InterPro" id="IPR017441">
    <property type="entry name" value="Protein_kinase_ATP_BS"/>
</dbReference>
<accession>A0AAW1XRF8</accession>
<evidence type="ECO:0000256" key="1">
    <source>
        <dbReference type="ARBA" id="ARBA00010886"/>
    </source>
</evidence>
<feature type="region of interest" description="Disordered" evidence="11">
    <location>
        <begin position="824"/>
        <end position="846"/>
    </location>
</feature>
<dbReference type="Gene3D" id="3.30.200.20">
    <property type="entry name" value="Phosphorylase Kinase, domain 1"/>
    <property type="match status" value="1"/>
</dbReference>
<feature type="region of interest" description="Disordered" evidence="11">
    <location>
        <begin position="860"/>
        <end position="880"/>
    </location>
</feature>
<evidence type="ECO:0000256" key="7">
    <source>
        <dbReference type="ARBA" id="ARBA00022840"/>
    </source>
</evidence>
<keyword evidence="5 10" id="KW-0547">Nucleotide-binding</keyword>
<dbReference type="InterPro" id="IPR008271">
    <property type="entry name" value="Ser/Thr_kinase_AS"/>
</dbReference>
<dbReference type="InterPro" id="IPR050660">
    <property type="entry name" value="NEK_Ser/Thr_kinase"/>
</dbReference>
<dbReference type="GO" id="GO:0005524">
    <property type="term" value="F:ATP binding"/>
    <property type="evidence" value="ECO:0007669"/>
    <property type="project" value="UniProtKB-UniRule"/>
</dbReference>
<dbReference type="PROSITE" id="PS00108">
    <property type="entry name" value="PROTEIN_KINASE_ST"/>
    <property type="match status" value="1"/>
</dbReference>
<evidence type="ECO:0000313" key="14">
    <source>
        <dbReference type="Proteomes" id="UP001457282"/>
    </source>
</evidence>
<keyword evidence="4" id="KW-0808">Transferase</keyword>
<evidence type="ECO:0000256" key="5">
    <source>
        <dbReference type="ARBA" id="ARBA00022741"/>
    </source>
</evidence>
<dbReference type="Pfam" id="PF00069">
    <property type="entry name" value="Pkinase"/>
    <property type="match status" value="1"/>
</dbReference>
<feature type="compositionally biased region" description="Polar residues" evidence="11">
    <location>
        <begin position="824"/>
        <end position="844"/>
    </location>
</feature>
<evidence type="ECO:0000256" key="10">
    <source>
        <dbReference type="PROSITE-ProRule" id="PRU10141"/>
    </source>
</evidence>
<dbReference type="EMBL" id="JBEDUW010000003">
    <property type="protein sequence ID" value="KAK9939144.1"/>
    <property type="molecule type" value="Genomic_DNA"/>
</dbReference>
<feature type="region of interest" description="Disordered" evidence="11">
    <location>
        <begin position="285"/>
        <end position="311"/>
    </location>
</feature>
<keyword evidence="3" id="KW-0723">Serine/threonine-protein kinase</keyword>
<reference evidence="13 14" key="1">
    <citation type="journal article" date="2023" name="G3 (Bethesda)">
        <title>A chromosome-length genome assembly and annotation of blackberry (Rubus argutus, cv. 'Hillquist').</title>
        <authorList>
            <person name="Bruna T."/>
            <person name="Aryal R."/>
            <person name="Dudchenko O."/>
            <person name="Sargent D.J."/>
            <person name="Mead D."/>
            <person name="Buti M."/>
            <person name="Cavallini A."/>
            <person name="Hytonen T."/>
            <person name="Andres J."/>
            <person name="Pham M."/>
            <person name="Weisz D."/>
            <person name="Mascagni F."/>
            <person name="Usai G."/>
            <person name="Natali L."/>
            <person name="Bassil N."/>
            <person name="Fernandez G.E."/>
            <person name="Lomsadze A."/>
            <person name="Armour M."/>
            <person name="Olukolu B."/>
            <person name="Poorten T."/>
            <person name="Britton C."/>
            <person name="Davik J."/>
            <person name="Ashrafi H."/>
            <person name="Aiden E.L."/>
            <person name="Borodovsky M."/>
            <person name="Worthington M."/>
        </authorList>
    </citation>
    <scope>NUCLEOTIDE SEQUENCE [LARGE SCALE GENOMIC DNA]</scope>
    <source>
        <strain evidence="13">PI 553951</strain>
    </source>
</reference>
<evidence type="ECO:0000256" key="8">
    <source>
        <dbReference type="ARBA" id="ARBA00047899"/>
    </source>
</evidence>
<evidence type="ECO:0000313" key="13">
    <source>
        <dbReference type="EMBL" id="KAK9939144.1"/>
    </source>
</evidence>
<dbReference type="EC" id="2.7.11.1" evidence="2"/>
<dbReference type="PROSITE" id="PS00107">
    <property type="entry name" value="PROTEIN_KINASE_ATP"/>
    <property type="match status" value="1"/>
</dbReference>
<dbReference type="CDD" id="cd08215">
    <property type="entry name" value="STKc_Nek"/>
    <property type="match status" value="1"/>
</dbReference>
<protein>
    <recommendedName>
        <fullName evidence="2">non-specific serine/threonine protein kinase</fullName>
        <ecNumber evidence="2">2.7.11.1</ecNumber>
    </recommendedName>
</protein>
<dbReference type="InterPro" id="IPR000719">
    <property type="entry name" value="Prot_kinase_dom"/>
</dbReference>
<dbReference type="AlphaFoldDB" id="A0AAW1XRF8"/>
<evidence type="ECO:0000259" key="12">
    <source>
        <dbReference type="PROSITE" id="PS50011"/>
    </source>
</evidence>
<dbReference type="Proteomes" id="UP001457282">
    <property type="component" value="Unassembled WGS sequence"/>
</dbReference>
<keyword evidence="6" id="KW-0418">Kinase</keyword>
<feature type="region of interest" description="Disordered" evidence="11">
    <location>
        <begin position="448"/>
        <end position="508"/>
    </location>
</feature>
<evidence type="ECO:0000256" key="9">
    <source>
        <dbReference type="ARBA" id="ARBA00048679"/>
    </source>
</evidence>
<dbReference type="SMART" id="SM00220">
    <property type="entry name" value="S_TKc"/>
    <property type="match status" value="1"/>
</dbReference>
<dbReference type="GO" id="GO:0007017">
    <property type="term" value="P:microtubule-based process"/>
    <property type="evidence" value="ECO:0007669"/>
    <property type="project" value="TreeGrafter"/>
</dbReference>
<dbReference type="InterPro" id="IPR011009">
    <property type="entry name" value="Kinase-like_dom_sf"/>
</dbReference>
<gene>
    <name evidence="13" type="ORF">M0R45_015851</name>
</gene>
<dbReference type="GO" id="GO:0055028">
    <property type="term" value="C:cortical microtubule"/>
    <property type="evidence" value="ECO:0007669"/>
    <property type="project" value="TreeGrafter"/>
</dbReference>
<evidence type="ECO:0000256" key="6">
    <source>
        <dbReference type="ARBA" id="ARBA00022777"/>
    </source>
</evidence>
<dbReference type="PANTHER" id="PTHR43671">
    <property type="entry name" value="SERINE/THREONINE-PROTEIN KINASE NEK"/>
    <property type="match status" value="1"/>
</dbReference>
<sequence length="953" mass="105572">MESRMDQYELMEQIGRGAFGAAILVHHKAEKKKYVLKKIRLARQTERCRRSAHQEMALIARIQHPYIVEFKEAWVEKGCYVCIVTGYCEGGDMAELMKKSNGVYFPEEKLCRWFTQLLLAVEYLHSNYVLHRDLKCSNIFLTKDHDVRLGDFGLAKTLKADDLASSVVGTPNYMCPELLADIPYGFKSDIWSLGCCIYEMAAYRPAFKAFDMAGLISKINRSSIGPLPSCYSPSMKTLIKGMLRKNPEHRPSASEILKHPYLQPYVEQYRPSFITRTAFSPDKPISAARESRRHMAESQNSNGSSSDKDSLRSIEKHIPEMESNCDIKAAETYLVSLDDEDGSEHGPNVCTVRMEEQESLRATHSEQKSNVEFRQPKTIRNIMIALKEGRVRESSPMRSNRTKVGVPPTQRTNVEAVSKIPRLTALSTGIKSNLDMPTVAPSKAIPDSAKRVQGSHPLKHQLPIIESSPKPKPRNDGTPPPVPIKQFGDDGLPKARQRTPPTMVRRPAFPGRMKQVGVDAPSAVSYAARVGPREISLEPEKNPQVPNGCQINLSREVMEEPQRHQERGSKVMQTDSNNSISSSVSIQGFEICDDATTPFIDMTEQMLPDVGSVIQTESTEAPSSCSAATHCHSVMSVTVENPGHDNKSECSAETSEAHLDHHDKTADDEQISSTVTIDTPVAVSEGRLICRDRTSVIRPCSTPETVVQSKFTSTSSGHDKFMVRELLSPATDSTLSTAPPNQKGFQTEKGTMLQNPTIEIPAAAHLPPAFDDVIHVIRHSSFRVGSDQPVMESVEMGVQNVDVGKLINVVRDEMEMRNVNSPMALKSSTCSETVSPKSNHSDNSGVKETEIANPVLSAQHRCDSAEPTRPGPPVTEEEAPEKEILDVKSFRQRAEALEGLLELSADLLQNNRLEELAVVLNPFGKDKVSPRETAIWLAKSLKGMRIEEGGRSS</sequence>
<feature type="binding site" evidence="10">
    <location>
        <position position="37"/>
    </location>
    <ligand>
        <name>ATP</name>
        <dbReference type="ChEBI" id="CHEBI:30616"/>
    </ligand>
</feature>
<evidence type="ECO:0000256" key="2">
    <source>
        <dbReference type="ARBA" id="ARBA00012513"/>
    </source>
</evidence>
<dbReference type="FunFam" id="1.10.510.10:FF:000504">
    <property type="entry name" value="Serine/threonine-protein kinase Nek5"/>
    <property type="match status" value="1"/>
</dbReference>
<evidence type="ECO:0000256" key="11">
    <source>
        <dbReference type="SAM" id="MobiDB-lite"/>
    </source>
</evidence>
<dbReference type="Gene3D" id="1.10.510.10">
    <property type="entry name" value="Transferase(Phosphotransferase) domain 1"/>
    <property type="match status" value="1"/>
</dbReference>
<dbReference type="PANTHER" id="PTHR43671:SF98">
    <property type="entry name" value="SERINE_THREONINE-PROTEIN KINASE NEK11"/>
    <property type="match status" value="1"/>
</dbReference>
<keyword evidence="7 10" id="KW-0067">ATP-binding</keyword>
<organism evidence="13 14">
    <name type="scientific">Rubus argutus</name>
    <name type="common">Southern blackberry</name>
    <dbReference type="NCBI Taxonomy" id="59490"/>
    <lineage>
        <taxon>Eukaryota</taxon>
        <taxon>Viridiplantae</taxon>
        <taxon>Streptophyta</taxon>
        <taxon>Embryophyta</taxon>
        <taxon>Tracheophyta</taxon>
        <taxon>Spermatophyta</taxon>
        <taxon>Magnoliopsida</taxon>
        <taxon>eudicotyledons</taxon>
        <taxon>Gunneridae</taxon>
        <taxon>Pentapetalae</taxon>
        <taxon>rosids</taxon>
        <taxon>fabids</taxon>
        <taxon>Rosales</taxon>
        <taxon>Rosaceae</taxon>
        <taxon>Rosoideae</taxon>
        <taxon>Rosoideae incertae sedis</taxon>
        <taxon>Rubus</taxon>
    </lineage>
</organism>
<evidence type="ECO:0000256" key="3">
    <source>
        <dbReference type="ARBA" id="ARBA00022527"/>
    </source>
</evidence>
<dbReference type="PROSITE" id="PS50011">
    <property type="entry name" value="PROTEIN_KINASE_DOM"/>
    <property type="match status" value="1"/>
</dbReference>
<evidence type="ECO:0000256" key="4">
    <source>
        <dbReference type="ARBA" id="ARBA00022679"/>
    </source>
</evidence>
<comment type="catalytic activity">
    <reaction evidence="9">
        <text>L-seryl-[protein] + ATP = O-phospho-L-seryl-[protein] + ADP + H(+)</text>
        <dbReference type="Rhea" id="RHEA:17989"/>
        <dbReference type="Rhea" id="RHEA-COMP:9863"/>
        <dbReference type="Rhea" id="RHEA-COMP:11604"/>
        <dbReference type="ChEBI" id="CHEBI:15378"/>
        <dbReference type="ChEBI" id="CHEBI:29999"/>
        <dbReference type="ChEBI" id="CHEBI:30616"/>
        <dbReference type="ChEBI" id="CHEBI:83421"/>
        <dbReference type="ChEBI" id="CHEBI:456216"/>
        <dbReference type="EC" id="2.7.11.1"/>
    </reaction>
</comment>
<dbReference type="GO" id="GO:0004674">
    <property type="term" value="F:protein serine/threonine kinase activity"/>
    <property type="evidence" value="ECO:0007669"/>
    <property type="project" value="UniProtKB-KW"/>
</dbReference>
<keyword evidence="14" id="KW-1185">Reference proteome</keyword>
<feature type="domain" description="Protein kinase" evidence="12">
    <location>
        <begin position="8"/>
        <end position="262"/>
    </location>
</feature>
<dbReference type="SUPFAM" id="SSF56112">
    <property type="entry name" value="Protein kinase-like (PK-like)"/>
    <property type="match status" value="1"/>
</dbReference>
<comment type="caution">
    <text evidence="13">The sequence shown here is derived from an EMBL/GenBank/DDBJ whole genome shotgun (WGS) entry which is preliminary data.</text>
</comment>
<dbReference type="FunFam" id="3.30.200.20:FF:000108">
    <property type="entry name" value="Serine/threonine-protein kinase Nek2"/>
    <property type="match status" value="1"/>
</dbReference>
<comment type="similarity">
    <text evidence="1">Belongs to the protein kinase superfamily. NEK Ser/Thr protein kinase family. NIMA subfamily.</text>
</comment>
<comment type="catalytic activity">
    <reaction evidence="8">
        <text>L-threonyl-[protein] + ATP = O-phospho-L-threonyl-[protein] + ADP + H(+)</text>
        <dbReference type="Rhea" id="RHEA:46608"/>
        <dbReference type="Rhea" id="RHEA-COMP:11060"/>
        <dbReference type="Rhea" id="RHEA-COMP:11605"/>
        <dbReference type="ChEBI" id="CHEBI:15378"/>
        <dbReference type="ChEBI" id="CHEBI:30013"/>
        <dbReference type="ChEBI" id="CHEBI:30616"/>
        <dbReference type="ChEBI" id="CHEBI:61977"/>
        <dbReference type="ChEBI" id="CHEBI:456216"/>
        <dbReference type="EC" id="2.7.11.1"/>
    </reaction>
</comment>